<evidence type="ECO:0000313" key="2">
    <source>
        <dbReference type="Proteomes" id="UP000027725"/>
    </source>
</evidence>
<dbReference type="AlphaFoldDB" id="A0A074TZR0"/>
<sequence length="84" mass="9440">MPGQQFARGEVDHQRPREVSLSLPFKTRAQSVDQLSFGAVAMVGHTLNTWAHAHRSPANLPALKLEDQLHRVLLLKQRSYATVQ</sequence>
<protein>
    <submittedName>
        <fullName evidence="1">Uncharacterized protein</fullName>
    </submittedName>
</protein>
<reference evidence="1 2" key="1">
    <citation type="submission" date="2014-03" db="EMBL/GenBank/DDBJ databases">
        <title>The draft genome sequence of Thioclava dalianensis DLFJ1-1.</title>
        <authorList>
            <person name="Lai Q."/>
            <person name="Shao Z."/>
        </authorList>
    </citation>
    <scope>NUCLEOTIDE SEQUENCE [LARGE SCALE GENOMIC DNA]</scope>
    <source>
        <strain evidence="1 2">DLFJ1-1</strain>
    </source>
</reference>
<gene>
    <name evidence="1" type="ORF">DL1_18200</name>
</gene>
<dbReference type="Proteomes" id="UP000027725">
    <property type="component" value="Unassembled WGS sequence"/>
</dbReference>
<evidence type="ECO:0000313" key="1">
    <source>
        <dbReference type="EMBL" id="KEP67912.1"/>
    </source>
</evidence>
<proteinExistence type="predicted"/>
<name>A0A074TZR0_9RHOB</name>
<dbReference type="EMBL" id="JHEH01000060">
    <property type="protein sequence ID" value="KEP67912.1"/>
    <property type="molecule type" value="Genomic_DNA"/>
</dbReference>
<comment type="caution">
    <text evidence="1">The sequence shown here is derived from an EMBL/GenBank/DDBJ whole genome shotgun (WGS) entry which is preliminary data.</text>
</comment>
<organism evidence="1 2">
    <name type="scientific">Thioclava dalianensis</name>
    <dbReference type="NCBI Taxonomy" id="1185766"/>
    <lineage>
        <taxon>Bacteria</taxon>
        <taxon>Pseudomonadati</taxon>
        <taxon>Pseudomonadota</taxon>
        <taxon>Alphaproteobacteria</taxon>
        <taxon>Rhodobacterales</taxon>
        <taxon>Paracoccaceae</taxon>
        <taxon>Thioclava</taxon>
    </lineage>
</organism>
<keyword evidence="2" id="KW-1185">Reference proteome</keyword>
<accession>A0A074TZR0</accession>